<dbReference type="Proteomes" id="UP001061302">
    <property type="component" value="Chromosome"/>
</dbReference>
<proteinExistence type="predicted"/>
<reference evidence="1" key="1">
    <citation type="submission" date="2022-10" db="EMBL/GenBank/DDBJ databases">
        <title>Chitiniphilus purpureus sp. nov., a novel chitin-degrading bacterium isolated from crawfish pond sediment.</title>
        <authorList>
            <person name="Li K."/>
        </authorList>
    </citation>
    <scope>NUCLEOTIDE SEQUENCE</scope>
    <source>
        <strain evidence="1">CD1</strain>
    </source>
</reference>
<evidence type="ECO:0000313" key="2">
    <source>
        <dbReference type="Proteomes" id="UP001061302"/>
    </source>
</evidence>
<keyword evidence="2" id="KW-1185">Reference proteome</keyword>
<dbReference type="RefSeq" id="WP_263124065.1">
    <property type="nucleotide sequence ID" value="NZ_CP106753.1"/>
</dbReference>
<accession>A0ABY6DK80</accession>
<gene>
    <name evidence="1" type="ORF">N8I74_15770</name>
</gene>
<dbReference type="EMBL" id="CP106753">
    <property type="protein sequence ID" value="UXY14761.1"/>
    <property type="molecule type" value="Genomic_DNA"/>
</dbReference>
<protein>
    <submittedName>
        <fullName evidence="1">Uncharacterized protein</fullName>
    </submittedName>
</protein>
<sequence length="85" mass="9537">MRQIMMPSFWEVSGKNGAASGNAGLRHALLSLLRDEGESGMTTNACRRRLYRGREVVEVALRGLMDEGLITVERIGLYERWRAVA</sequence>
<name>A0ABY6DK80_9NEIS</name>
<organism evidence="1 2">
    <name type="scientific">Chitiniphilus purpureus</name>
    <dbReference type="NCBI Taxonomy" id="2981137"/>
    <lineage>
        <taxon>Bacteria</taxon>
        <taxon>Pseudomonadati</taxon>
        <taxon>Pseudomonadota</taxon>
        <taxon>Betaproteobacteria</taxon>
        <taxon>Neisseriales</taxon>
        <taxon>Chitinibacteraceae</taxon>
        <taxon>Chitiniphilus</taxon>
    </lineage>
</organism>
<evidence type="ECO:0000313" key="1">
    <source>
        <dbReference type="EMBL" id="UXY14761.1"/>
    </source>
</evidence>